<keyword evidence="1" id="KW-0732">Signal</keyword>
<feature type="signal peptide" evidence="1">
    <location>
        <begin position="1"/>
        <end position="22"/>
    </location>
</feature>
<comment type="caution">
    <text evidence="2">The sequence shown here is derived from an EMBL/GenBank/DDBJ whole genome shotgun (WGS) entry which is preliminary data.</text>
</comment>
<proteinExistence type="predicted"/>
<gene>
    <name evidence="2" type="ORF">JOB18_038123</name>
</gene>
<organism evidence="2 3">
    <name type="scientific">Solea senegalensis</name>
    <name type="common">Senegalese sole</name>
    <dbReference type="NCBI Taxonomy" id="28829"/>
    <lineage>
        <taxon>Eukaryota</taxon>
        <taxon>Metazoa</taxon>
        <taxon>Chordata</taxon>
        <taxon>Craniata</taxon>
        <taxon>Vertebrata</taxon>
        <taxon>Euteleostomi</taxon>
        <taxon>Actinopterygii</taxon>
        <taxon>Neopterygii</taxon>
        <taxon>Teleostei</taxon>
        <taxon>Neoteleostei</taxon>
        <taxon>Acanthomorphata</taxon>
        <taxon>Carangaria</taxon>
        <taxon>Pleuronectiformes</taxon>
        <taxon>Pleuronectoidei</taxon>
        <taxon>Soleidae</taxon>
        <taxon>Solea</taxon>
    </lineage>
</organism>
<evidence type="ECO:0000313" key="2">
    <source>
        <dbReference type="EMBL" id="KAG7497465.1"/>
    </source>
</evidence>
<accession>A0AAV6QWU1</accession>
<keyword evidence="3" id="KW-1185">Reference proteome</keyword>
<protein>
    <submittedName>
        <fullName evidence="2">Uncharacterized protein</fullName>
    </submittedName>
</protein>
<sequence length="132" mass="15347">MLHLRCTLPVLALYLLLEEISAAVVPSRSRNKREISWPEEELFYRLSEHTDLGDLSVGDTWDVNRDIGGRPSPSETFLVPTDHLSLQRQHHHRKATEKRRKVAPLDSIGSFQMANVRNPKDEPNKFWEDYWG</sequence>
<evidence type="ECO:0000256" key="1">
    <source>
        <dbReference type="SAM" id="SignalP"/>
    </source>
</evidence>
<name>A0AAV6QWU1_SOLSE</name>
<dbReference type="Proteomes" id="UP000693946">
    <property type="component" value="Linkage Group LG3"/>
</dbReference>
<dbReference type="EMBL" id="JAGKHQ010000015">
    <property type="protein sequence ID" value="KAG7497465.1"/>
    <property type="molecule type" value="Genomic_DNA"/>
</dbReference>
<feature type="chain" id="PRO_5043529342" evidence="1">
    <location>
        <begin position="23"/>
        <end position="132"/>
    </location>
</feature>
<reference evidence="2 3" key="1">
    <citation type="journal article" date="2021" name="Sci. Rep.">
        <title>Chromosome anchoring in Senegalese sole (Solea senegalensis) reveals sex-associated markers and genome rearrangements in flatfish.</title>
        <authorList>
            <person name="Guerrero-Cozar I."/>
            <person name="Gomez-Garrido J."/>
            <person name="Berbel C."/>
            <person name="Martinez-Blanch J.F."/>
            <person name="Alioto T."/>
            <person name="Claros M.G."/>
            <person name="Gagnaire P.A."/>
            <person name="Manchado M."/>
        </authorList>
    </citation>
    <scope>NUCLEOTIDE SEQUENCE [LARGE SCALE GENOMIC DNA]</scope>
    <source>
        <strain evidence="2">Sse05_10M</strain>
    </source>
</reference>
<dbReference type="AlphaFoldDB" id="A0AAV6QWU1"/>
<evidence type="ECO:0000313" key="3">
    <source>
        <dbReference type="Proteomes" id="UP000693946"/>
    </source>
</evidence>